<evidence type="ECO:0000256" key="4">
    <source>
        <dbReference type="ARBA" id="ARBA00022989"/>
    </source>
</evidence>
<feature type="transmembrane region" description="Helical" evidence="7">
    <location>
        <begin position="357"/>
        <end position="379"/>
    </location>
</feature>
<comment type="similarity">
    <text evidence="6">Belongs to the ABC-4 integral membrane protein family.</text>
</comment>
<reference evidence="10" key="1">
    <citation type="submission" date="2021-03" db="EMBL/GenBank/DDBJ databases">
        <title>Pengzhenrongella sicca gen. nov., sp. nov., a new member of suborder Micrococcineae isolated from High-Arctic tundra soil.</title>
        <authorList>
            <person name="Peng F."/>
        </authorList>
    </citation>
    <scope>NUCLEOTIDE SEQUENCE</scope>
    <source>
        <strain evidence="10">LRZ-2</strain>
    </source>
</reference>
<evidence type="ECO:0000259" key="8">
    <source>
        <dbReference type="Pfam" id="PF02687"/>
    </source>
</evidence>
<dbReference type="AlphaFoldDB" id="A0A8A4ZK56"/>
<keyword evidence="5 7" id="KW-0472">Membrane</keyword>
<evidence type="ECO:0000256" key="5">
    <source>
        <dbReference type="ARBA" id="ARBA00023136"/>
    </source>
</evidence>
<keyword evidence="11" id="KW-1185">Reference proteome</keyword>
<name>A0A8A4ZK56_9MICO</name>
<dbReference type="Proteomes" id="UP000663937">
    <property type="component" value="Chromosome"/>
</dbReference>
<feature type="transmembrane region" description="Helical" evidence="7">
    <location>
        <begin position="26"/>
        <end position="48"/>
    </location>
</feature>
<dbReference type="GO" id="GO:0022857">
    <property type="term" value="F:transmembrane transporter activity"/>
    <property type="evidence" value="ECO:0007669"/>
    <property type="project" value="TreeGrafter"/>
</dbReference>
<dbReference type="EMBL" id="CP071868">
    <property type="protein sequence ID" value="QTE31433.1"/>
    <property type="molecule type" value="Genomic_DNA"/>
</dbReference>
<evidence type="ECO:0000256" key="2">
    <source>
        <dbReference type="ARBA" id="ARBA00022475"/>
    </source>
</evidence>
<evidence type="ECO:0000256" key="7">
    <source>
        <dbReference type="SAM" id="Phobius"/>
    </source>
</evidence>
<dbReference type="Pfam" id="PF12704">
    <property type="entry name" value="MacB_PCD"/>
    <property type="match status" value="1"/>
</dbReference>
<keyword evidence="2" id="KW-1003">Cell membrane</keyword>
<dbReference type="InterPro" id="IPR003838">
    <property type="entry name" value="ABC3_permease_C"/>
</dbReference>
<dbReference type="PANTHER" id="PTHR30572">
    <property type="entry name" value="MEMBRANE COMPONENT OF TRANSPORTER-RELATED"/>
    <property type="match status" value="1"/>
</dbReference>
<protein>
    <submittedName>
        <fullName evidence="10">ABC transporter permease</fullName>
    </submittedName>
</protein>
<dbReference type="GO" id="GO:0005886">
    <property type="term" value="C:plasma membrane"/>
    <property type="evidence" value="ECO:0007669"/>
    <property type="project" value="UniProtKB-SubCell"/>
</dbReference>
<gene>
    <name evidence="10" type="ORF">J4E96_08960</name>
</gene>
<dbReference type="Pfam" id="PF02687">
    <property type="entry name" value="FtsX"/>
    <property type="match status" value="1"/>
</dbReference>
<feature type="domain" description="MacB-like periplasmic core" evidence="9">
    <location>
        <begin position="27"/>
        <end position="242"/>
    </location>
</feature>
<dbReference type="InterPro" id="IPR025857">
    <property type="entry name" value="MacB_PCD"/>
</dbReference>
<comment type="subcellular location">
    <subcellularLocation>
        <location evidence="1">Cell membrane</location>
        <topology evidence="1">Multi-pass membrane protein</topology>
    </subcellularLocation>
</comment>
<evidence type="ECO:0000313" key="11">
    <source>
        <dbReference type="Proteomes" id="UP000663937"/>
    </source>
</evidence>
<accession>A0A8A4ZK56</accession>
<feature type="domain" description="ABC3 transporter permease C-terminal" evidence="8">
    <location>
        <begin position="277"/>
        <end position="390"/>
    </location>
</feature>
<organism evidence="10 11">
    <name type="scientific">Pengzhenrongella sicca</name>
    <dbReference type="NCBI Taxonomy" id="2819238"/>
    <lineage>
        <taxon>Bacteria</taxon>
        <taxon>Bacillati</taxon>
        <taxon>Actinomycetota</taxon>
        <taxon>Actinomycetes</taxon>
        <taxon>Micrococcales</taxon>
        <taxon>Pengzhenrongella</taxon>
    </lineage>
</organism>
<dbReference type="InterPro" id="IPR050250">
    <property type="entry name" value="Macrolide_Exporter_MacB"/>
</dbReference>
<dbReference type="PANTHER" id="PTHR30572:SF4">
    <property type="entry name" value="ABC TRANSPORTER PERMEASE YTRF"/>
    <property type="match status" value="1"/>
</dbReference>
<sequence length="397" mass="40943">MRRVRLNPIDVLRLGLLGIRSRKLRAVLSALGISIGITTLVVVTGIPASSQAALSEQLTSLGSNMLRADPLSQSDEPVLLPLGSLAMVERIGPVTHAAVVANTHATVRRSDRVDPNSTSGLTVLASGGDILGAVNGRVSVGRFLTAATDTFPMVVLGYEASRRLGINTVGTDATRPRVYIDGSYFTVVGILAPMPLAADLDSSVFVGWDVAKSELGFDGRPTVVYAKAREDAVEDVRAALAATLSPRASGLVQVSRPSEVLAAKNATESTFSALFVALAAVSLLVGGVGVANTMFISVLERRREIGLRRALGATRGQIRAQFLTEAIALSGLGGAVGSAIGVLATIAYATYERWPVVIAPTTLAAGLGGAVVIGALAGISPSMRAARLTPTEALATS</sequence>
<proteinExistence type="inferred from homology"/>
<keyword evidence="3 7" id="KW-0812">Transmembrane</keyword>
<evidence type="ECO:0000256" key="1">
    <source>
        <dbReference type="ARBA" id="ARBA00004651"/>
    </source>
</evidence>
<feature type="transmembrane region" description="Helical" evidence="7">
    <location>
        <begin position="326"/>
        <end position="351"/>
    </location>
</feature>
<feature type="transmembrane region" description="Helical" evidence="7">
    <location>
        <begin position="274"/>
        <end position="299"/>
    </location>
</feature>
<evidence type="ECO:0000256" key="3">
    <source>
        <dbReference type="ARBA" id="ARBA00022692"/>
    </source>
</evidence>
<evidence type="ECO:0000256" key="6">
    <source>
        <dbReference type="ARBA" id="ARBA00038076"/>
    </source>
</evidence>
<evidence type="ECO:0000259" key="9">
    <source>
        <dbReference type="Pfam" id="PF12704"/>
    </source>
</evidence>
<dbReference type="KEGG" id="psic:J4E96_08960"/>
<keyword evidence="4 7" id="KW-1133">Transmembrane helix</keyword>
<evidence type="ECO:0000313" key="10">
    <source>
        <dbReference type="EMBL" id="QTE31433.1"/>
    </source>
</evidence>